<proteinExistence type="predicted"/>
<gene>
    <name evidence="1" type="ORF">RUM43_013849</name>
</gene>
<dbReference type="AlphaFoldDB" id="A0AAN8P4R3"/>
<sequence length="146" mass="16870">MNQKLMYAFRGWIGFVAFMDIGTAIRCFNEKRSFFGAYSYSKAIDTNFNRIDDPTLPPNFGILLHIESSITMSLHTVHPLQACRQFGNLFIEPGIDNVHHRSLTLIGLLILPKQIWEPLVVDEDENIELLKQVSAIKRRRHIKKET</sequence>
<dbReference type="Proteomes" id="UP001372834">
    <property type="component" value="Unassembled WGS sequence"/>
</dbReference>
<dbReference type="EMBL" id="JAWJWE010000008">
    <property type="protein sequence ID" value="KAK6631785.1"/>
    <property type="molecule type" value="Genomic_DNA"/>
</dbReference>
<evidence type="ECO:0000313" key="1">
    <source>
        <dbReference type="EMBL" id="KAK6631785.1"/>
    </source>
</evidence>
<organism evidence="1 2">
    <name type="scientific">Polyplax serrata</name>
    <name type="common">Common mouse louse</name>
    <dbReference type="NCBI Taxonomy" id="468196"/>
    <lineage>
        <taxon>Eukaryota</taxon>
        <taxon>Metazoa</taxon>
        <taxon>Ecdysozoa</taxon>
        <taxon>Arthropoda</taxon>
        <taxon>Hexapoda</taxon>
        <taxon>Insecta</taxon>
        <taxon>Pterygota</taxon>
        <taxon>Neoptera</taxon>
        <taxon>Paraneoptera</taxon>
        <taxon>Psocodea</taxon>
        <taxon>Troctomorpha</taxon>
        <taxon>Phthiraptera</taxon>
        <taxon>Anoplura</taxon>
        <taxon>Polyplacidae</taxon>
        <taxon>Polyplax</taxon>
    </lineage>
</organism>
<protein>
    <submittedName>
        <fullName evidence="1">Uncharacterized protein</fullName>
    </submittedName>
</protein>
<evidence type="ECO:0000313" key="2">
    <source>
        <dbReference type="Proteomes" id="UP001372834"/>
    </source>
</evidence>
<reference evidence="1 2" key="1">
    <citation type="submission" date="2023-10" db="EMBL/GenBank/DDBJ databases">
        <title>Genomes of two closely related lineages of the louse Polyplax serrata with different host specificities.</title>
        <authorList>
            <person name="Martinu J."/>
            <person name="Tarabai H."/>
            <person name="Stefka J."/>
            <person name="Hypsa V."/>
        </authorList>
    </citation>
    <scope>NUCLEOTIDE SEQUENCE [LARGE SCALE GENOMIC DNA]</scope>
    <source>
        <strain evidence="1">HR10_N</strain>
    </source>
</reference>
<comment type="caution">
    <text evidence="1">The sequence shown here is derived from an EMBL/GenBank/DDBJ whole genome shotgun (WGS) entry which is preliminary data.</text>
</comment>
<accession>A0AAN8P4R3</accession>
<name>A0AAN8P4R3_POLSC</name>